<dbReference type="InterPro" id="IPR008928">
    <property type="entry name" value="6-hairpin_glycosidase_sf"/>
</dbReference>
<gene>
    <name evidence="6" type="ORF">LA20249_02395</name>
</gene>
<keyword evidence="7" id="KW-1185">Reference proteome</keyword>
<dbReference type="GO" id="GO:0005975">
    <property type="term" value="P:carbohydrate metabolic process"/>
    <property type="evidence" value="ECO:0007669"/>
    <property type="project" value="InterPro"/>
</dbReference>
<evidence type="ECO:0000256" key="1">
    <source>
        <dbReference type="ARBA" id="ARBA00001445"/>
    </source>
</evidence>
<dbReference type="InterPro" id="IPR008902">
    <property type="entry name" value="Rhamnosid_concanavalin"/>
</dbReference>
<dbReference type="EC" id="3.2.1.40" evidence="2"/>
<dbReference type="STRING" id="1423720.FC67_GL001755"/>
<dbReference type="RefSeq" id="WP_057739446.1">
    <property type="nucleotide sequence ID" value="NZ_AZDQ01000043.1"/>
</dbReference>
<dbReference type="Proteomes" id="UP000234653">
    <property type="component" value="Chromosome"/>
</dbReference>
<dbReference type="AlphaFoldDB" id="A0A2K9HH58"/>
<dbReference type="OrthoDB" id="9761045at2"/>
<dbReference type="Pfam" id="PF17389">
    <property type="entry name" value="Bac_rhamnosid6H"/>
    <property type="match status" value="1"/>
</dbReference>
<evidence type="ECO:0000313" key="6">
    <source>
        <dbReference type="EMBL" id="AUI71116.1"/>
    </source>
</evidence>
<comment type="catalytic activity">
    <reaction evidence="1">
        <text>Hydrolysis of terminal non-reducing alpha-L-rhamnose residues in alpha-L-rhamnosides.</text>
        <dbReference type="EC" id="3.2.1.40"/>
    </reaction>
</comment>
<evidence type="ECO:0000259" key="5">
    <source>
        <dbReference type="Pfam" id="PF17389"/>
    </source>
</evidence>
<feature type="domain" description="Alpha-L-rhamnosidase concanavalin-like" evidence="3">
    <location>
        <begin position="299"/>
        <end position="393"/>
    </location>
</feature>
<dbReference type="EMBL" id="CP018867">
    <property type="protein sequence ID" value="AUI71116.1"/>
    <property type="molecule type" value="Genomic_DNA"/>
</dbReference>
<evidence type="ECO:0000313" key="7">
    <source>
        <dbReference type="Proteomes" id="UP000234653"/>
    </source>
</evidence>
<dbReference type="SUPFAM" id="SSF48208">
    <property type="entry name" value="Six-hairpin glycosidases"/>
    <property type="match status" value="1"/>
</dbReference>
<dbReference type="InterPro" id="IPR035396">
    <property type="entry name" value="Bac_rhamnosid6H"/>
</dbReference>
<dbReference type="InterPro" id="IPR012341">
    <property type="entry name" value="6hp_glycosidase-like_sf"/>
</dbReference>
<reference evidence="6 7" key="1">
    <citation type="submission" date="2016-12" db="EMBL/GenBank/DDBJ databases">
        <title>The whole genome sequencing and assembly of Lactobacillus alimentarius DSM 20249T strain.</title>
        <authorList>
            <person name="Lee Y.-J."/>
            <person name="Yi H."/>
            <person name="Bahn Y.-S."/>
            <person name="Kim J.F."/>
            <person name="Lee D.-W."/>
        </authorList>
    </citation>
    <scope>NUCLEOTIDE SEQUENCE [LARGE SCALE GENOMIC DNA]</scope>
    <source>
        <strain evidence="6 7">DSM 20249</strain>
    </source>
</reference>
<dbReference type="PANTHER" id="PTHR33307:SF6">
    <property type="entry name" value="ALPHA-RHAMNOSIDASE (EUROFUNG)-RELATED"/>
    <property type="match status" value="1"/>
</dbReference>
<feature type="domain" description="Bacterial alpha-L-rhamnosidase N-terminal" evidence="4">
    <location>
        <begin position="128"/>
        <end position="273"/>
    </location>
</feature>
<dbReference type="InterPro" id="IPR016007">
    <property type="entry name" value="Alpha_rhamnosid"/>
</dbReference>
<dbReference type="Pfam" id="PF05592">
    <property type="entry name" value="Bac_rhamnosid"/>
    <property type="match status" value="1"/>
</dbReference>
<organism evidence="6 7">
    <name type="scientific">Companilactobacillus alimentarius DSM 20249</name>
    <dbReference type="NCBI Taxonomy" id="1423720"/>
    <lineage>
        <taxon>Bacteria</taxon>
        <taxon>Bacillati</taxon>
        <taxon>Bacillota</taxon>
        <taxon>Bacilli</taxon>
        <taxon>Lactobacillales</taxon>
        <taxon>Lactobacillaceae</taxon>
        <taxon>Companilactobacillus</taxon>
    </lineage>
</organism>
<dbReference type="GO" id="GO:0030596">
    <property type="term" value="F:alpha-L-rhamnosidase activity"/>
    <property type="evidence" value="ECO:0007669"/>
    <property type="project" value="UniProtKB-EC"/>
</dbReference>
<evidence type="ECO:0000259" key="4">
    <source>
        <dbReference type="Pfam" id="PF08531"/>
    </source>
</evidence>
<name>A0A2K9HH58_9LACO</name>
<dbReference type="InterPro" id="IPR013737">
    <property type="entry name" value="Bac_rhamnosid_N"/>
</dbReference>
<dbReference type="KEGG" id="lali:LA20249_02395"/>
<dbReference type="Pfam" id="PF08531">
    <property type="entry name" value="Bac_rhamnosid_N"/>
    <property type="match status" value="1"/>
</dbReference>
<evidence type="ECO:0000259" key="3">
    <source>
        <dbReference type="Pfam" id="PF05592"/>
    </source>
</evidence>
<proteinExistence type="predicted"/>
<accession>A0A2K9HH58</accession>
<dbReference type="Gene3D" id="1.50.10.10">
    <property type="match status" value="1"/>
</dbReference>
<dbReference type="PANTHER" id="PTHR33307">
    <property type="entry name" value="ALPHA-RHAMNOSIDASE (EUROFUNG)"/>
    <property type="match status" value="1"/>
</dbReference>
<feature type="domain" description="Alpha-L-rhamnosidase six-hairpin glycosidase" evidence="5">
    <location>
        <begin position="400"/>
        <end position="748"/>
    </location>
</feature>
<dbReference type="Gene3D" id="2.60.120.260">
    <property type="entry name" value="Galactose-binding domain-like"/>
    <property type="match status" value="2"/>
</dbReference>
<protein>
    <recommendedName>
        <fullName evidence="2">alpha-L-rhamnosidase</fullName>
        <ecNumber evidence="2">3.2.1.40</ecNumber>
    </recommendedName>
</protein>
<evidence type="ECO:0000256" key="2">
    <source>
        <dbReference type="ARBA" id="ARBA00012652"/>
    </source>
</evidence>
<sequence length="935" mass="106968">MEFKQIYINHMKNPIGFEFDNLFINCEVTANNYPKNLEKRLIITHSDKSIYTTDWQLAKDLNFKPIFKLDSKTRYTVLVKLRSDEKVYSRKAYFETGLINGFHHSQWIGSDDTSIHGISLSKQFTLPKIKQARLYISGLGLYEAYIDGQKVGDEYLAPGFTNYNYYVQIASHDVSSLLQDSGFHTLRIIVGDGWYKGKLGIKNHGGTANQYGNILMANAELDYVDDSKIHHSLGTDITWKTETSQITHSGIYYGEDLDETLSVKSLSTKEFKKPTKHLKDRLSLPIKEHETFYPKTVNTSDRSVVLDFGQNMAGWVTFENTLPKGTKVELQYGEILQKGMLYRDNLRSARATFTYVSDGKKHLIRPHFTYFGFRYVKLVGFPKDIDVNLFCAQALYSDMKQIGRIQTNNSSVNQLFSNIEWGQKSNFIDIPTDCPQRDERLGWTGDAAIFAKTASYNMDTYQFNKKFAFDIAVEQSFRDGKVPLYVPNVDGDDGGKAVWGDVATIVPWITYVRSHDSTILRQNFGAMMSWVDWIHDYAKSTKNEFLWLDSDQLGDWLALDTEDIMHLKGKTPDELIASAYYYQSVRIVAQTALILNAKREHEYYKLLAEKIKEAFIAEFYTASGRLITDTQTALALCLKLKLYPQGSQKRITQKLVGRIEKDQNHLTTGFVGTPALLPALSENGQNDLAVQIFLNDDYPSWLYEVKMGATTIWERWNSVMPDGSISDNGMNSLNHYSTGAVMQWAYEYLLGIKQGESLTIQPEITPKLRKMSGYTELDTGKLNIQWKLVDHQGSKVNLILDLPFANAAKVILPRTNAWIDNGVRHRNGDILSPGHHEISYNPKTNFIDTFNVHTALSQFIDNREITGALKQLVPFWDFIQLPGNIEHFKDYSILQLSREMKGIGFSPLTEEQLEKINQYFRTYAQSQIEEEDELK</sequence>